<keyword evidence="1" id="KW-0812">Transmembrane</keyword>
<dbReference type="Proteomes" id="UP000193685">
    <property type="component" value="Unassembled WGS sequence"/>
</dbReference>
<keyword evidence="1" id="KW-1133">Transmembrane helix</keyword>
<accession>A0A1Y2EXL6</accession>
<sequence>MRTFDPERDHFVSFARILYLAGQTIVSGLLSCALERGIDFFLSLGVSGPEVVELWVPVPKARSLLPQLFRKVPSALAALLEEKLDKCFTLHDATRSSLMHNWALRTLPREDYSTRLLQAAMFSCSDVERIINKSDWIRTSVTTSMKSAEGVSQSSVDRDMILWSASAVENLQHGSVPDDQHWRGILKHLDGFLEGKACQQSSKEVALVETCERMLHHFSTSPTALLRRIPPTQQDPKIKVKHAATQTCQLLAPGTHSISTQCDILVERPEMDISPRISLMSTLFSIPLLLIIWVVAKWYT</sequence>
<evidence type="ECO:0000256" key="1">
    <source>
        <dbReference type="SAM" id="Phobius"/>
    </source>
</evidence>
<comment type="caution">
    <text evidence="2">The sequence shown here is derived from an EMBL/GenBank/DDBJ whole genome shotgun (WGS) entry which is preliminary data.</text>
</comment>
<dbReference type="PROSITE" id="PS51257">
    <property type="entry name" value="PROKAR_LIPOPROTEIN"/>
    <property type="match status" value="1"/>
</dbReference>
<reference evidence="2 3" key="1">
    <citation type="submission" date="2016-07" db="EMBL/GenBank/DDBJ databases">
        <title>Pervasive Adenine N6-methylation of Active Genes in Fungi.</title>
        <authorList>
            <consortium name="DOE Joint Genome Institute"/>
            <person name="Mondo S.J."/>
            <person name="Dannebaum R.O."/>
            <person name="Kuo R.C."/>
            <person name="Labutti K."/>
            <person name="Haridas S."/>
            <person name="Kuo A."/>
            <person name="Salamov A."/>
            <person name="Ahrendt S.R."/>
            <person name="Lipzen A."/>
            <person name="Sullivan W."/>
            <person name="Andreopoulos W.B."/>
            <person name="Clum A."/>
            <person name="Lindquist E."/>
            <person name="Daum C."/>
            <person name="Ramamoorthy G.K."/>
            <person name="Gryganskyi A."/>
            <person name="Culley D."/>
            <person name="Magnuson J.K."/>
            <person name="James T.Y."/>
            <person name="O'Malley M.A."/>
            <person name="Stajich J.E."/>
            <person name="Spatafora J.W."/>
            <person name="Visel A."/>
            <person name="Grigoriev I.V."/>
        </authorList>
    </citation>
    <scope>NUCLEOTIDE SEQUENCE [LARGE SCALE GENOMIC DNA]</scope>
    <source>
        <strain evidence="2 3">12-1054</strain>
    </source>
</reference>
<dbReference type="AlphaFoldDB" id="A0A1Y2EXL6"/>
<name>A0A1Y2EXL6_PROLT</name>
<gene>
    <name evidence="2" type="ORF">BCR37DRAFT_395261</name>
</gene>
<dbReference type="RefSeq" id="XP_040722581.1">
    <property type="nucleotide sequence ID" value="XM_040871600.1"/>
</dbReference>
<evidence type="ECO:0000313" key="2">
    <source>
        <dbReference type="EMBL" id="ORY76318.1"/>
    </source>
</evidence>
<organism evidence="2 3">
    <name type="scientific">Protomyces lactucae-debilis</name>
    <dbReference type="NCBI Taxonomy" id="2754530"/>
    <lineage>
        <taxon>Eukaryota</taxon>
        <taxon>Fungi</taxon>
        <taxon>Dikarya</taxon>
        <taxon>Ascomycota</taxon>
        <taxon>Taphrinomycotina</taxon>
        <taxon>Taphrinomycetes</taxon>
        <taxon>Taphrinales</taxon>
        <taxon>Protomycetaceae</taxon>
        <taxon>Protomyces</taxon>
    </lineage>
</organism>
<protein>
    <submittedName>
        <fullName evidence="2">Uncharacterized protein</fullName>
    </submittedName>
</protein>
<evidence type="ECO:0000313" key="3">
    <source>
        <dbReference type="Proteomes" id="UP000193685"/>
    </source>
</evidence>
<feature type="transmembrane region" description="Helical" evidence="1">
    <location>
        <begin position="277"/>
        <end position="296"/>
    </location>
</feature>
<dbReference type="GeneID" id="63788199"/>
<proteinExistence type="predicted"/>
<keyword evidence="1" id="KW-0472">Membrane</keyword>
<dbReference type="EMBL" id="MCFI01000023">
    <property type="protein sequence ID" value="ORY76318.1"/>
    <property type="molecule type" value="Genomic_DNA"/>
</dbReference>
<dbReference type="STRING" id="56484.A0A1Y2EXL6"/>
<keyword evidence="3" id="KW-1185">Reference proteome</keyword>